<dbReference type="NCBIfam" id="TIGR01988">
    <property type="entry name" value="Ubi-OHases"/>
    <property type="match status" value="1"/>
</dbReference>
<accession>W7QR06</accession>
<keyword evidence="7" id="KW-0503">Monooxygenase</keyword>
<keyword evidence="8" id="KW-0472">Membrane</keyword>
<dbReference type="RefSeq" id="WP_160168552.1">
    <property type="nucleotide sequence ID" value="NZ_ARZY01000013.1"/>
</dbReference>
<evidence type="ECO:0000256" key="8">
    <source>
        <dbReference type="SAM" id="Phobius"/>
    </source>
</evidence>
<dbReference type="PANTHER" id="PTHR43876">
    <property type="entry name" value="UBIQUINONE BIOSYNTHESIS MONOOXYGENASE COQ6, MITOCHONDRIAL"/>
    <property type="match status" value="1"/>
</dbReference>
<reference evidence="10 11" key="1">
    <citation type="journal article" date="2014" name="Genome Announc.">
        <title>Draft Genome Sequence of the Agar-Degrading Bacterium Catenovulum sp. Strain DS-2, Isolated from Intestines of Haliotis diversicolor.</title>
        <authorList>
            <person name="Shan D."/>
            <person name="Li X."/>
            <person name="Gu Z."/>
            <person name="Wei G."/>
            <person name="Gao Z."/>
            <person name="Shao Z."/>
        </authorList>
    </citation>
    <scope>NUCLEOTIDE SEQUENCE [LARGE SCALE GENOMIC DNA]</scope>
    <source>
        <strain evidence="10 11">DS-2</strain>
    </source>
</reference>
<dbReference type="PRINTS" id="PR00420">
    <property type="entry name" value="RNGMNOXGNASE"/>
</dbReference>
<dbReference type="PROSITE" id="PS01304">
    <property type="entry name" value="UBIH"/>
    <property type="match status" value="1"/>
</dbReference>
<dbReference type="AlphaFoldDB" id="W7QR06"/>
<sequence length="392" mass="43841">MEKNDYDIVIVGAGMVGASLACGLIQAGFNCLVIDKQPCQFDVQSTTPDLRVSSISLSSIQWLNDLGIWQALEPTRLKNFNQLSMQEKQHSGCQFSASDINRDKLGCFVENQHLQHAALQQFAQPVYVTNITQVTKNESGWTVHTSDKQINCQLLIAADGAQSQIRRSLNLPISGWQYNQACYCANVKLQQNSSGQHTWQVFDNHKAQAIAYLPLYGQYATLIIYDRPAQLRQLSQLNQAQQHKYLSEAFAKYLPDNKFEFISSASFPLQKMTTANIADESLILIGDAAHTIHPLAGQGVNLGIRDAQLLVNHLSSLQGDLSGLTNEFWQPFQLKRKIDINSMSYLMDLIYFGYSSQSPILKGIRRTMVSSLNQMTNLKSLILKAAIGEYQN</sequence>
<evidence type="ECO:0000259" key="9">
    <source>
        <dbReference type="Pfam" id="PF01494"/>
    </source>
</evidence>
<comment type="cofactor">
    <cofactor evidence="1">
        <name>FAD</name>
        <dbReference type="ChEBI" id="CHEBI:57692"/>
    </cofactor>
</comment>
<comment type="similarity">
    <text evidence="3">Belongs to the UbiH/COQ6 family.</text>
</comment>
<keyword evidence="6" id="KW-0560">Oxidoreductase</keyword>
<dbReference type="GO" id="GO:0006744">
    <property type="term" value="P:ubiquinone biosynthetic process"/>
    <property type="evidence" value="ECO:0007669"/>
    <property type="project" value="UniProtKB-UniPathway"/>
</dbReference>
<evidence type="ECO:0000313" key="10">
    <source>
        <dbReference type="EMBL" id="EWH10308.1"/>
    </source>
</evidence>
<dbReference type="GO" id="GO:0008682">
    <property type="term" value="F:3-demethoxyubiquinol 3-hydroxylase activity"/>
    <property type="evidence" value="ECO:0007669"/>
    <property type="project" value="TreeGrafter"/>
</dbReference>
<dbReference type="Pfam" id="PF01494">
    <property type="entry name" value="FAD_binding_3"/>
    <property type="match status" value="1"/>
</dbReference>
<dbReference type="EMBL" id="ARZY01000013">
    <property type="protein sequence ID" value="EWH10308.1"/>
    <property type="molecule type" value="Genomic_DNA"/>
</dbReference>
<dbReference type="GO" id="GO:0071949">
    <property type="term" value="F:FAD binding"/>
    <property type="evidence" value="ECO:0007669"/>
    <property type="project" value="InterPro"/>
</dbReference>
<evidence type="ECO:0000256" key="3">
    <source>
        <dbReference type="ARBA" id="ARBA00005349"/>
    </source>
</evidence>
<evidence type="ECO:0000256" key="5">
    <source>
        <dbReference type="ARBA" id="ARBA00022827"/>
    </source>
</evidence>
<dbReference type="OrthoDB" id="9769565at2"/>
<dbReference type="PROSITE" id="PS51257">
    <property type="entry name" value="PROKAR_LIPOPROTEIN"/>
    <property type="match status" value="1"/>
</dbReference>
<dbReference type="InterPro" id="IPR018168">
    <property type="entry name" value="Ubi_Hdrlase_CS"/>
</dbReference>
<comment type="pathway">
    <text evidence="2">Cofactor biosynthesis; ubiquinone biosynthesis.</text>
</comment>
<organism evidence="10 11">
    <name type="scientific">Catenovulum agarivorans DS-2</name>
    <dbReference type="NCBI Taxonomy" id="1328313"/>
    <lineage>
        <taxon>Bacteria</taxon>
        <taxon>Pseudomonadati</taxon>
        <taxon>Pseudomonadota</taxon>
        <taxon>Gammaproteobacteria</taxon>
        <taxon>Alteromonadales</taxon>
        <taxon>Alteromonadaceae</taxon>
        <taxon>Catenovulum</taxon>
    </lineage>
</organism>
<dbReference type="eggNOG" id="COG0654">
    <property type="taxonomic scope" value="Bacteria"/>
</dbReference>
<evidence type="ECO:0000256" key="7">
    <source>
        <dbReference type="ARBA" id="ARBA00023033"/>
    </source>
</evidence>
<keyword evidence="4" id="KW-0285">Flavoprotein</keyword>
<dbReference type="UniPathway" id="UPA00232"/>
<dbReference type="InterPro" id="IPR036188">
    <property type="entry name" value="FAD/NAD-bd_sf"/>
</dbReference>
<dbReference type="STRING" id="1328313.DS2_08540"/>
<keyword evidence="11" id="KW-1185">Reference proteome</keyword>
<evidence type="ECO:0000256" key="4">
    <source>
        <dbReference type="ARBA" id="ARBA00022630"/>
    </source>
</evidence>
<gene>
    <name evidence="10" type="primary">ubiF</name>
    <name evidence="10" type="ORF">DS2_08540</name>
</gene>
<dbReference type="InterPro" id="IPR002938">
    <property type="entry name" value="FAD-bd"/>
</dbReference>
<feature type="domain" description="FAD-binding" evidence="9">
    <location>
        <begin position="6"/>
        <end position="316"/>
    </location>
</feature>
<evidence type="ECO:0000256" key="1">
    <source>
        <dbReference type="ARBA" id="ARBA00001974"/>
    </source>
</evidence>
<keyword evidence="5" id="KW-0274">FAD</keyword>
<evidence type="ECO:0000256" key="6">
    <source>
        <dbReference type="ARBA" id="ARBA00023002"/>
    </source>
</evidence>
<feature type="transmembrane region" description="Helical" evidence="8">
    <location>
        <begin position="7"/>
        <end position="29"/>
    </location>
</feature>
<dbReference type="PANTHER" id="PTHR43876:SF10">
    <property type="entry name" value="3-DEMETHOXYUBIQUINOL 3-HYDROXYLASE"/>
    <property type="match status" value="1"/>
</dbReference>
<dbReference type="Gene3D" id="3.50.50.60">
    <property type="entry name" value="FAD/NAD(P)-binding domain"/>
    <property type="match status" value="2"/>
</dbReference>
<dbReference type="Proteomes" id="UP000019276">
    <property type="component" value="Unassembled WGS sequence"/>
</dbReference>
<evidence type="ECO:0000256" key="2">
    <source>
        <dbReference type="ARBA" id="ARBA00004749"/>
    </source>
</evidence>
<dbReference type="SUPFAM" id="SSF51905">
    <property type="entry name" value="FAD/NAD(P)-binding domain"/>
    <property type="match status" value="1"/>
</dbReference>
<dbReference type="InterPro" id="IPR051205">
    <property type="entry name" value="UbiH/COQ6_monooxygenase"/>
</dbReference>
<protein>
    <submittedName>
        <fullName evidence="10">2-octaprenyl-3-methyl-6-methoxy-1,4-benzoquinol hydroxylase</fullName>
    </submittedName>
</protein>
<dbReference type="InterPro" id="IPR010971">
    <property type="entry name" value="UbiH/COQ6"/>
</dbReference>
<name>W7QR06_9ALTE</name>
<keyword evidence="8" id="KW-1133">Transmembrane helix</keyword>
<keyword evidence="8" id="KW-0812">Transmembrane</keyword>
<proteinExistence type="inferred from homology"/>
<comment type="caution">
    <text evidence="10">The sequence shown here is derived from an EMBL/GenBank/DDBJ whole genome shotgun (WGS) entry which is preliminary data.</text>
</comment>
<evidence type="ECO:0000313" key="11">
    <source>
        <dbReference type="Proteomes" id="UP000019276"/>
    </source>
</evidence>